<comment type="subcellular location">
    <subcellularLocation>
        <location evidence="1">Cell membrane</location>
        <topology evidence="1">Multi-pass membrane protein</topology>
    </subcellularLocation>
</comment>
<evidence type="ECO:0000256" key="1">
    <source>
        <dbReference type="ARBA" id="ARBA00004651"/>
    </source>
</evidence>
<name>A0AAP3FW06_BACVA</name>
<reference evidence="8" key="1">
    <citation type="submission" date="2022-02" db="EMBL/GenBank/DDBJ databases">
        <title>Crop Bioprotection Bacillus Genome Sequencing.</title>
        <authorList>
            <person name="Dunlap C."/>
        </authorList>
    </citation>
    <scope>NUCLEOTIDE SEQUENCE</scope>
    <source>
        <strain evidence="8">98-1</strain>
    </source>
</reference>
<sequence length="155" mass="17596">MEKPAGFWIRAVASIIDGLILSIFIFIMSLINVLIVMPLIDAAGTHMTEAQYQFYMLIFGTIPLFAIILLACILYYSVLTSSHMQATLGKKLMGIIVVNQYGERISFWHSFGRFFAYTLSRILYIGFIMAAFPAKLALHDYICGTKVIYQNKYID</sequence>
<dbReference type="InterPro" id="IPR010432">
    <property type="entry name" value="RDD"/>
</dbReference>
<evidence type="ECO:0000256" key="5">
    <source>
        <dbReference type="ARBA" id="ARBA00023136"/>
    </source>
</evidence>
<keyword evidence="4 6" id="KW-1133">Transmembrane helix</keyword>
<dbReference type="Pfam" id="PF06271">
    <property type="entry name" value="RDD"/>
    <property type="match status" value="1"/>
</dbReference>
<evidence type="ECO:0000313" key="9">
    <source>
        <dbReference type="Proteomes" id="UP001067121"/>
    </source>
</evidence>
<feature type="transmembrane region" description="Helical" evidence="6">
    <location>
        <begin position="52"/>
        <end position="76"/>
    </location>
</feature>
<dbReference type="GO" id="GO:0005886">
    <property type="term" value="C:plasma membrane"/>
    <property type="evidence" value="ECO:0007669"/>
    <property type="project" value="UniProtKB-SubCell"/>
</dbReference>
<feature type="transmembrane region" description="Helical" evidence="6">
    <location>
        <begin position="12"/>
        <end position="40"/>
    </location>
</feature>
<evidence type="ECO:0000313" key="8">
    <source>
        <dbReference type="EMBL" id="MCY8318157.1"/>
    </source>
</evidence>
<comment type="caution">
    <text evidence="8">The sequence shown here is derived from an EMBL/GenBank/DDBJ whole genome shotgun (WGS) entry which is preliminary data.</text>
</comment>
<proteinExistence type="predicted"/>
<keyword evidence="5 6" id="KW-0472">Membrane</keyword>
<dbReference type="RefSeq" id="WP_268529814.1">
    <property type="nucleotide sequence ID" value="NZ_JALAOG010000004.1"/>
</dbReference>
<dbReference type="AlphaFoldDB" id="A0AAP3FW06"/>
<evidence type="ECO:0000256" key="3">
    <source>
        <dbReference type="ARBA" id="ARBA00022692"/>
    </source>
</evidence>
<evidence type="ECO:0000256" key="4">
    <source>
        <dbReference type="ARBA" id="ARBA00022989"/>
    </source>
</evidence>
<dbReference type="Proteomes" id="UP001067121">
    <property type="component" value="Unassembled WGS sequence"/>
</dbReference>
<feature type="transmembrane region" description="Helical" evidence="6">
    <location>
        <begin position="114"/>
        <end position="132"/>
    </location>
</feature>
<dbReference type="InterPro" id="IPR051791">
    <property type="entry name" value="Pra-immunoreactive"/>
</dbReference>
<dbReference type="EMBL" id="JALAOH010000051">
    <property type="protein sequence ID" value="MCY8318157.1"/>
    <property type="molecule type" value="Genomic_DNA"/>
</dbReference>
<organism evidence="8 9">
    <name type="scientific">Bacillus vallismortis</name>
    <dbReference type="NCBI Taxonomy" id="72361"/>
    <lineage>
        <taxon>Bacteria</taxon>
        <taxon>Bacillati</taxon>
        <taxon>Bacillota</taxon>
        <taxon>Bacilli</taxon>
        <taxon>Bacillales</taxon>
        <taxon>Bacillaceae</taxon>
        <taxon>Bacillus</taxon>
    </lineage>
</organism>
<evidence type="ECO:0000256" key="6">
    <source>
        <dbReference type="SAM" id="Phobius"/>
    </source>
</evidence>
<feature type="domain" description="RDD" evidence="7">
    <location>
        <begin position="4"/>
        <end position="144"/>
    </location>
</feature>
<evidence type="ECO:0000256" key="2">
    <source>
        <dbReference type="ARBA" id="ARBA00022475"/>
    </source>
</evidence>
<keyword evidence="2" id="KW-1003">Cell membrane</keyword>
<gene>
    <name evidence="8" type="ORF">MOC71_15785</name>
</gene>
<keyword evidence="3 6" id="KW-0812">Transmembrane</keyword>
<dbReference type="PANTHER" id="PTHR36115:SF9">
    <property type="entry name" value="LMO1584 PROTEIN"/>
    <property type="match status" value="1"/>
</dbReference>
<evidence type="ECO:0000259" key="7">
    <source>
        <dbReference type="Pfam" id="PF06271"/>
    </source>
</evidence>
<dbReference type="PANTHER" id="PTHR36115">
    <property type="entry name" value="PROLINE-RICH ANTIGEN HOMOLOG-RELATED"/>
    <property type="match status" value="1"/>
</dbReference>
<protein>
    <submittedName>
        <fullName evidence="8">RDD family protein</fullName>
    </submittedName>
</protein>
<accession>A0AAP3FW06</accession>